<evidence type="ECO:0000313" key="1">
    <source>
        <dbReference type="EMBL" id="SVB42656.1"/>
    </source>
</evidence>
<dbReference type="EMBL" id="UINC01041419">
    <property type="protein sequence ID" value="SVB42656.1"/>
    <property type="molecule type" value="Genomic_DNA"/>
</dbReference>
<reference evidence="1" key="1">
    <citation type="submission" date="2018-05" db="EMBL/GenBank/DDBJ databases">
        <authorList>
            <person name="Lanie J.A."/>
            <person name="Ng W.-L."/>
            <person name="Kazmierczak K.M."/>
            <person name="Andrzejewski T.M."/>
            <person name="Davidsen T.M."/>
            <person name="Wayne K.J."/>
            <person name="Tettelin H."/>
            <person name="Glass J.I."/>
            <person name="Rusch D."/>
            <person name="Podicherti R."/>
            <person name="Tsui H.-C.T."/>
            <person name="Winkler M.E."/>
        </authorList>
    </citation>
    <scope>NUCLEOTIDE SEQUENCE</scope>
</reference>
<accession>A0A382DVW6</accession>
<dbReference type="AlphaFoldDB" id="A0A382DVW6"/>
<proteinExistence type="predicted"/>
<organism evidence="1">
    <name type="scientific">marine metagenome</name>
    <dbReference type="NCBI Taxonomy" id="408172"/>
    <lineage>
        <taxon>unclassified sequences</taxon>
        <taxon>metagenomes</taxon>
        <taxon>ecological metagenomes</taxon>
    </lineage>
</organism>
<protein>
    <submittedName>
        <fullName evidence="1">Uncharacterized protein</fullName>
    </submittedName>
</protein>
<sequence length="162" mass="17590">DGVFPSPDMPNDHCPANGAVVLGNGLRRRYLKFLSKMEDIRAERGREALPFIMCGDLRGEHVTAGNPDDYVDSYLQSVNAIRDEMGSMHEKLEEVRIGGSEAIAVVSARISDLEEMLAGFVSNSTKIAEALPDFLPEQSSITEVEDLSAAESEALSMEGEGE</sequence>
<gene>
    <name evidence="1" type="ORF">METZ01_LOCUS195510</name>
</gene>
<name>A0A382DVW6_9ZZZZ</name>
<feature type="non-terminal residue" evidence="1">
    <location>
        <position position="1"/>
    </location>
</feature>